<feature type="compositionally biased region" description="Low complexity" evidence="1">
    <location>
        <begin position="500"/>
        <end position="533"/>
    </location>
</feature>
<dbReference type="InterPro" id="IPR013783">
    <property type="entry name" value="Ig-like_fold"/>
</dbReference>
<evidence type="ECO:0000313" key="5">
    <source>
        <dbReference type="Proteomes" id="UP001597156"/>
    </source>
</evidence>
<dbReference type="Proteomes" id="UP001597156">
    <property type="component" value="Unassembled WGS sequence"/>
</dbReference>
<evidence type="ECO:0000256" key="2">
    <source>
        <dbReference type="SAM" id="Phobius"/>
    </source>
</evidence>
<keyword evidence="2" id="KW-0472">Membrane</keyword>
<feature type="region of interest" description="Disordered" evidence="1">
    <location>
        <begin position="492"/>
        <end position="533"/>
    </location>
</feature>
<sequence length="700" mass="77393">MDVKIHQRFLNVFKLALFSITFLVTGIVAINASAASDSADTSVPSVYNGVTPQRDFVTNSNGDTNQKFTSWISLDDKKSNYVGSKANGTTSSILNLDSYKKNPSSLYEHIRIENDSKDPMPLFVSFGLPLFYPRNISTTATSPVVVYRGNGTVTPTEGSTSSGLTTTYADKDMNYTSEEGTKSWTATDWENLRAIRVQGTLNRGSYYQLDIPLKLENPNTVSFNGASGSDPTFELSTVDQNWGYHNAIFRFAQGTNANNQFGINGKNRYLVTYRSGTNYYRAADIQNLMPIIKPEDIVINNFDASYNATNNDFPYLFSGGYMYVNFPKLKDANGNDWIQTIQNNGYGVPVSNGSFLQRYAWNYSGEAATTANSGGSQWMNKDGIGGINLQLIKVIDVKGINDQDQLTLSQGAKWDPKSNVTIWNPEAMEQKAFPANEKPDLTIESSRPLNADGTLNTSYAGSFDVTYTLKFTYSNKETRTIKKIIHVIIPGSSSNGGGASTPSATTNTTSSSQNGSSNSSTSTSDNTSTSTSSIHATVPDTAAVKGAAVYAIKPIYMYKNATFKKSQRIASYPKTKRTNRPMFVVIGYARSNNGALRYKVRDVNYGKKTANKVGYITANQRYVVNVYYRTMPKNKKITVIAKKGINAYRNLNLTKKIKHYKKSTRLTVKKIVKRNLTTRYQLSNGRYVTANKKLVIQGNY</sequence>
<protein>
    <submittedName>
        <fullName evidence="4">DUF5776 domain-containing protein</fullName>
    </submittedName>
</protein>
<feature type="transmembrane region" description="Helical" evidence="2">
    <location>
        <begin position="12"/>
        <end position="34"/>
    </location>
</feature>
<name>A0ABW3PP35_9LACO</name>
<evidence type="ECO:0000256" key="1">
    <source>
        <dbReference type="SAM" id="MobiDB-lite"/>
    </source>
</evidence>
<comment type="caution">
    <text evidence="4">The sequence shown here is derived from an EMBL/GenBank/DDBJ whole genome shotgun (WGS) entry which is preliminary data.</text>
</comment>
<evidence type="ECO:0000259" key="3">
    <source>
        <dbReference type="Pfam" id="PF19087"/>
    </source>
</evidence>
<evidence type="ECO:0000313" key="4">
    <source>
        <dbReference type="EMBL" id="MFD1124065.1"/>
    </source>
</evidence>
<reference evidence="5" key="1">
    <citation type="journal article" date="2019" name="Int. J. Syst. Evol. Microbiol.">
        <title>The Global Catalogue of Microorganisms (GCM) 10K type strain sequencing project: providing services to taxonomists for standard genome sequencing and annotation.</title>
        <authorList>
            <consortium name="The Broad Institute Genomics Platform"/>
            <consortium name="The Broad Institute Genome Sequencing Center for Infectious Disease"/>
            <person name="Wu L."/>
            <person name="Ma J."/>
        </authorList>
    </citation>
    <scope>NUCLEOTIDE SEQUENCE [LARGE SCALE GENOMIC DNA]</scope>
    <source>
        <strain evidence="5">CCUG 71848</strain>
    </source>
</reference>
<gene>
    <name evidence="4" type="ORF">ACFQ22_01635</name>
</gene>
<keyword evidence="2" id="KW-0812">Transmembrane</keyword>
<dbReference type="Gene3D" id="2.60.40.10">
    <property type="entry name" value="Immunoglobulins"/>
    <property type="match status" value="1"/>
</dbReference>
<accession>A0ABW3PP35</accession>
<keyword evidence="5" id="KW-1185">Reference proteome</keyword>
<proteinExistence type="predicted"/>
<dbReference type="InterPro" id="IPR044081">
    <property type="entry name" value="DUF5776"/>
</dbReference>
<dbReference type="Pfam" id="PF19087">
    <property type="entry name" value="DUF5776"/>
    <property type="match status" value="1"/>
</dbReference>
<dbReference type="EMBL" id="JBHTLH010000005">
    <property type="protein sequence ID" value="MFD1124065.1"/>
    <property type="molecule type" value="Genomic_DNA"/>
</dbReference>
<dbReference type="RefSeq" id="WP_191981340.1">
    <property type="nucleotide sequence ID" value="NZ_JBHTLH010000005.1"/>
</dbReference>
<keyword evidence="2" id="KW-1133">Transmembrane helix</keyword>
<organism evidence="4 5">
    <name type="scientific">Lentilactobacillus raoultii</name>
    <dbReference type="NCBI Taxonomy" id="1987503"/>
    <lineage>
        <taxon>Bacteria</taxon>
        <taxon>Bacillati</taxon>
        <taxon>Bacillota</taxon>
        <taxon>Bacilli</taxon>
        <taxon>Lactobacillales</taxon>
        <taxon>Lactobacillaceae</taxon>
        <taxon>Lentilactobacillus</taxon>
    </lineage>
</organism>
<feature type="domain" description="DUF5776" evidence="3">
    <location>
        <begin position="627"/>
        <end position="695"/>
    </location>
</feature>